<dbReference type="Proteomes" id="UP000238157">
    <property type="component" value="Unassembled WGS sequence"/>
</dbReference>
<name>A0A2T0WVI3_9BACT</name>
<organism evidence="1 2">
    <name type="scientific">Mongoliibacter ruber</name>
    <dbReference type="NCBI Taxonomy" id="1750599"/>
    <lineage>
        <taxon>Bacteria</taxon>
        <taxon>Pseudomonadati</taxon>
        <taxon>Bacteroidota</taxon>
        <taxon>Cytophagia</taxon>
        <taxon>Cytophagales</taxon>
        <taxon>Cyclobacteriaceae</taxon>
        <taxon>Mongoliibacter</taxon>
    </lineage>
</organism>
<reference evidence="1 2" key="1">
    <citation type="submission" date="2018-03" db="EMBL/GenBank/DDBJ databases">
        <title>Genomic Encyclopedia of Archaeal and Bacterial Type Strains, Phase II (KMG-II): from individual species to whole genera.</title>
        <authorList>
            <person name="Goeker M."/>
        </authorList>
    </citation>
    <scope>NUCLEOTIDE SEQUENCE [LARGE SCALE GENOMIC DNA]</scope>
    <source>
        <strain evidence="1 2">DSM 27929</strain>
    </source>
</reference>
<accession>A0A2T0WVI3</accession>
<gene>
    <name evidence="1" type="ORF">CLW00_101258</name>
</gene>
<evidence type="ECO:0000313" key="1">
    <source>
        <dbReference type="EMBL" id="PRY90594.1"/>
    </source>
</evidence>
<dbReference type="RefSeq" id="WP_106131834.1">
    <property type="nucleotide sequence ID" value="NZ_PVTR01000001.1"/>
</dbReference>
<proteinExistence type="predicted"/>
<comment type="caution">
    <text evidence="1">The sequence shown here is derived from an EMBL/GenBank/DDBJ whole genome shotgun (WGS) entry which is preliminary data.</text>
</comment>
<dbReference type="AlphaFoldDB" id="A0A2T0WVI3"/>
<protein>
    <submittedName>
        <fullName evidence="1">Uncharacterized protein</fullName>
    </submittedName>
</protein>
<sequence length="94" mass="10757">MAKYFRSDSQRKTYKLEMSISGKALLYFVSVTAQNDGSFLHARGCDVFKHESTALEIMETIAVPATEDDYLTALKDYFAIDKKVREAFIKTYNL</sequence>
<keyword evidence="2" id="KW-1185">Reference proteome</keyword>
<dbReference type="EMBL" id="PVTR01000001">
    <property type="protein sequence ID" value="PRY90594.1"/>
    <property type="molecule type" value="Genomic_DNA"/>
</dbReference>
<dbReference type="OrthoDB" id="840162at2"/>
<evidence type="ECO:0000313" key="2">
    <source>
        <dbReference type="Proteomes" id="UP000238157"/>
    </source>
</evidence>